<dbReference type="InterPro" id="IPR003769">
    <property type="entry name" value="ClpS_core"/>
</dbReference>
<dbReference type="InterPro" id="IPR014719">
    <property type="entry name" value="Ribosomal_bL12_C/ClpS-like"/>
</dbReference>
<feature type="domain" description="Adaptor protein ClpS core" evidence="2">
    <location>
        <begin position="13"/>
        <end position="83"/>
    </location>
</feature>
<dbReference type="HAMAP" id="MF_00302">
    <property type="entry name" value="ClpS"/>
    <property type="match status" value="1"/>
</dbReference>
<organism evidence="3 4">
    <name type="scientific">Lacisediminihabitans changchengi</name>
    <dbReference type="NCBI Taxonomy" id="2787634"/>
    <lineage>
        <taxon>Bacteria</taxon>
        <taxon>Bacillati</taxon>
        <taxon>Actinomycetota</taxon>
        <taxon>Actinomycetes</taxon>
        <taxon>Micrococcales</taxon>
        <taxon>Microbacteriaceae</taxon>
        <taxon>Lacisediminihabitans</taxon>
    </lineage>
</organism>
<evidence type="ECO:0000256" key="1">
    <source>
        <dbReference type="HAMAP-Rule" id="MF_00302"/>
    </source>
</evidence>
<dbReference type="GO" id="GO:0008233">
    <property type="term" value="F:peptidase activity"/>
    <property type="evidence" value="ECO:0007669"/>
    <property type="project" value="UniProtKB-KW"/>
</dbReference>
<dbReference type="Pfam" id="PF02617">
    <property type="entry name" value="ClpS"/>
    <property type="match status" value="1"/>
</dbReference>
<dbReference type="RefSeq" id="WP_200555369.1">
    <property type="nucleotide sequence ID" value="NZ_JAEPES010000001.1"/>
</dbReference>
<keyword evidence="4" id="KW-1185">Reference proteome</keyword>
<dbReference type="AlphaFoldDB" id="A0A934SI76"/>
<comment type="caution">
    <text evidence="3">The sequence shown here is derived from an EMBL/GenBank/DDBJ whole genome shotgun (WGS) entry which is preliminary data.</text>
</comment>
<comment type="function">
    <text evidence="1">Involved in the modulation of the specificity of the ClpAP-mediated ATP-dependent protein degradation.</text>
</comment>
<dbReference type="SUPFAM" id="SSF54736">
    <property type="entry name" value="ClpS-like"/>
    <property type="match status" value="1"/>
</dbReference>
<keyword evidence="3" id="KW-0378">Hydrolase</keyword>
<evidence type="ECO:0000313" key="3">
    <source>
        <dbReference type="EMBL" id="MBK4346063.1"/>
    </source>
</evidence>
<proteinExistence type="inferred from homology"/>
<name>A0A934SI76_9MICO</name>
<gene>
    <name evidence="1 3" type="primary">clpS</name>
    <name evidence="3" type="ORF">IV501_00310</name>
</gene>
<comment type="similarity">
    <text evidence="1">Belongs to the ClpS family.</text>
</comment>
<accession>A0A934SI76</accession>
<dbReference type="EMBL" id="JAEPES010000001">
    <property type="protein sequence ID" value="MBK4346063.1"/>
    <property type="molecule type" value="Genomic_DNA"/>
</dbReference>
<dbReference type="GO" id="GO:0030163">
    <property type="term" value="P:protein catabolic process"/>
    <property type="evidence" value="ECO:0007669"/>
    <property type="project" value="InterPro"/>
</dbReference>
<keyword evidence="3" id="KW-0645">Protease</keyword>
<protein>
    <recommendedName>
        <fullName evidence="1">ATP-dependent Clp protease adapter protein ClpS</fullName>
    </recommendedName>
</protein>
<sequence>MQLDHAEQTVLGSPWVTIVWNDPVNLMSYVSYVFRSYFGFSQKEANRRMMQVHSEGRAVVATGPREEMERHVEAMHDFGLWATLQKADE</sequence>
<reference evidence="3" key="1">
    <citation type="submission" date="2021-01" db="EMBL/GenBank/DDBJ databases">
        <title>Lacisediminihabitans sp. nov. strain G11-30, isolated from Antarctic Soil.</title>
        <authorList>
            <person name="Li J."/>
        </authorList>
    </citation>
    <scope>NUCLEOTIDE SEQUENCE</scope>
    <source>
        <strain evidence="3">G11-30</strain>
    </source>
</reference>
<dbReference type="Gene3D" id="3.30.1390.10">
    <property type="match status" value="1"/>
</dbReference>
<evidence type="ECO:0000259" key="2">
    <source>
        <dbReference type="Pfam" id="PF02617"/>
    </source>
</evidence>
<dbReference type="GO" id="GO:0006508">
    <property type="term" value="P:proteolysis"/>
    <property type="evidence" value="ECO:0007669"/>
    <property type="project" value="UniProtKB-UniRule"/>
</dbReference>
<dbReference type="InterPro" id="IPR022935">
    <property type="entry name" value="ClpS"/>
</dbReference>
<evidence type="ECO:0000313" key="4">
    <source>
        <dbReference type="Proteomes" id="UP000636458"/>
    </source>
</evidence>
<dbReference type="NCBIfam" id="NF000668">
    <property type="entry name" value="PRK00033.1-1"/>
    <property type="match status" value="1"/>
</dbReference>
<dbReference type="Proteomes" id="UP000636458">
    <property type="component" value="Unassembled WGS sequence"/>
</dbReference>
<comment type="subunit">
    <text evidence="1">Binds to the N-terminal domain of the chaperone ClpA.</text>
</comment>